<dbReference type="PROSITE" id="PS00316">
    <property type="entry name" value="THAUMATIN_1"/>
    <property type="match status" value="1"/>
</dbReference>
<dbReference type="PANTHER" id="PTHR31048">
    <property type="entry name" value="OS03G0233200 PROTEIN"/>
    <property type="match status" value="1"/>
</dbReference>
<dbReference type="SUPFAM" id="SSF49870">
    <property type="entry name" value="Osmotin, thaumatin-like protein"/>
    <property type="match status" value="1"/>
</dbReference>
<feature type="disulfide bond" evidence="6">
    <location>
        <begin position="108"/>
        <end position="114"/>
    </location>
</feature>
<dbReference type="GO" id="GO:0050832">
    <property type="term" value="P:defense response to fungus"/>
    <property type="evidence" value="ECO:0007669"/>
    <property type="project" value="UniProtKB-KW"/>
</dbReference>
<evidence type="ECO:0000256" key="4">
    <source>
        <dbReference type="ARBA" id="ARBA00022821"/>
    </source>
</evidence>
<reference evidence="7 8" key="1">
    <citation type="submission" date="2017-09" db="EMBL/GenBank/DDBJ databases">
        <authorList>
            <consortium name="International Durum Wheat Genome Sequencing Consortium (IDWGSC)"/>
            <person name="Milanesi L."/>
        </authorList>
    </citation>
    <scope>NUCLEOTIDE SEQUENCE [LARGE SCALE GENOMIC DNA]</scope>
    <source>
        <strain evidence="8">cv. Svevo</strain>
    </source>
</reference>
<feature type="disulfide bond" evidence="6">
    <location>
        <begin position="186"/>
        <end position="195"/>
    </location>
</feature>
<feature type="disulfide bond" evidence="6">
    <location>
        <begin position="172"/>
        <end position="182"/>
    </location>
</feature>
<keyword evidence="3" id="KW-0295">Fungicide</keyword>
<dbReference type="FunFam" id="2.60.110.10:FF:000003">
    <property type="entry name" value="Thaumatin I"/>
    <property type="match status" value="1"/>
</dbReference>
<dbReference type="Gramene" id="TRITD5Bv1G006090.1">
    <property type="protein sequence ID" value="TRITD5Bv1G006090.1"/>
    <property type="gene ID" value="TRITD5Bv1G006090"/>
</dbReference>
<feature type="disulfide bond" evidence="6">
    <location>
        <begin position="93"/>
        <end position="103"/>
    </location>
</feature>
<feature type="disulfide bond" evidence="6">
    <location>
        <begin position="164"/>
        <end position="218"/>
    </location>
</feature>
<dbReference type="PIRSF" id="PIRSF002703">
    <property type="entry name" value="Thaumatin"/>
    <property type="match status" value="1"/>
</dbReference>
<dbReference type="PROSITE" id="PS51367">
    <property type="entry name" value="THAUMATIN_2"/>
    <property type="match status" value="1"/>
</dbReference>
<evidence type="ECO:0000256" key="5">
    <source>
        <dbReference type="ARBA" id="ARBA00023157"/>
    </source>
</evidence>
<evidence type="ECO:0000256" key="2">
    <source>
        <dbReference type="ARBA" id="ARBA00022529"/>
    </source>
</evidence>
<dbReference type="PRINTS" id="PR00347">
    <property type="entry name" value="THAUMATIN"/>
</dbReference>
<keyword evidence="5 6" id="KW-1015">Disulfide bond</keyword>
<sequence>MSIPGPPSFTNHYTGNTTTTTTMASSLSFILALLLAIAATDAFTVHLLNKCPYTVWPGTYPVRSGSRLDPGQLAAIEVSPGMVSGWIWGRTGCNFDASGRGSCTTGDCGGMLSCAAGFKPPATLAEYTLGKGGSPDFYDISIADGFNVPMSFGPVGSSCHVVSCAADINAKCPSELKVDGGCVSACIKFGTTQYCCMPPLTPSTCGPTDYSRFFKGHCPDAYSYAYEKSSTFTCHVRSDYQVTFCP</sequence>
<dbReference type="AlphaFoldDB" id="A0A9R0WYA0"/>
<feature type="disulfide bond" evidence="6">
    <location>
        <begin position="196"/>
        <end position="205"/>
    </location>
</feature>
<protein>
    <recommendedName>
        <fullName evidence="9">Thaumatin-like protein</fullName>
    </recommendedName>
</protein>
<dbReference type="InterPro" id="IPR037176">
    <property type="entry name" value="Osmotin/thaumatin-like_sf"/>
</dbReference>
<keyword evidence="4" id="KW-0611">Plant defense</keyword>
<feature type="disulfide bond" evidence="6">
    <location>
        <begin position="51"/>
        <end position="245"/>
    </location>
</feature>
<keyword evidence="2" id="KW-0929">Antimicrobial</keyword>
<dbReference type="Proteomes" id="UP000324705">
    <property type="component" value="Chromosome 5B"/>
</dbReference>
<dbReference type="Gene3D" id="2.60.110.10">
    <property type="entry name" value="Thaumatin"/>
    <property type="match status" value="1"/>
</dbReference>
<evidence type="ECO:0000256" key="3">
    <source>
        <dbReference type="ARBA" id="ARBA00022577"/>
    </source>
</evidence>
<dbReference type="InterPro" id="IPR017949">
    <property type="entry name" value="Thaumatin_CS"/>
</dbReference>
<name>A0A9R0WYA0_TRITD</name>
<evidence type="ECO:0000256" key="1">
    <source>
        <dbReference type="ARBA" id="ARBA00010607"/>
    </source>
</evidence>
<comment type="similarity">
    <text evidence="1">Belongs to the thaumatin family.</text>
</comment>
<evidence type="ECO:0008006" key="9">
    <source>
        <dbReference type="Google" id="ProtNLM"/>
    </source>
</evidence>
<organism evidence="7 8">
    <name type="scientific">Triticum turgidum subsp. durum</name>
    <name type="common">Durum wheat</name>
    <name type="synonym">Triticum durum</name>
    <dbReference type="NCBI Taxonomy" id="4567"/>
    <lineage>
        <taxon>Eukaryota</taxon>
        <taxon>Viridiplantae</taxon>
        <taxon>Streptophyta</taxon>
        <taxon>Embryophyta</taxon>
        <taxon>Tracheophyta</taxon>
        <taxon>Spermatophyta</taxon>
        <taxon>Magnoliopsida</taxon>
        <taxon>Liliopsida</taxon>
        <taxon>Poales</taxon>
        <taxon>Poaceae</taxon>
        <taxon>BOP clade</taxon>
        <taxon>Pooideae</taxon>
        <taxon>Triticodae</taxon>
        <taxon>Triticeae</taxon>
        <taxon>Triticinae</taxon>
        <taxon>Triticum</taxon>
    </lineage>
</organism>
<dbReference type="GO" id="GO:0031640">
    <property type="term" value="P:killing of cells of another organism"/>
    <property type="evidence" value="ECO:0007669"/>
    <property type="project" value="UniProtKB-KW"/>
</dbReference>
<dbReference type="Pfam" id="PF00314">
    <property type="entry name" value="Thaumatin"/>
    <property type="match status" value="1"/>
</dbReference>
<evidence type="ECO:0000256" key="6">
    <source>
        <dbReference type="PIRSR" id="PIRSR002703-1"/>
    </source>
</evidence>
<evidence type="ECO:0000313" key="7">
    <source>
        <dbReference type="EMBL" id="VAI26609.1"/>
    </source>
</evidence>
<gene>
    <name evidence="7" type="ORF">TRITD_5Bv1G006090</name>
</gene>
<dbReference type="SMART" id="SM00205">
    <property type="entry name" value="THN"/>
    <property type="match status" value="1"/>
</dbReference>
<feature type="disulfide bond" evidence="6">
    <location>
        <begin position="159"/>
        <end position="234"/>
    </location>
</feature>
<evidence type="ECO:0000313" key="8">
    <source>
        <dbReference type="Proteomes" id="UP000324705"/>
    </source>
</evidence>
<dbReference type="EMBL" id="LT934120">
    <property type="protein sequence ID" value="VAI26609.1"/>
    <property type="molecule type" value="Genomic_DNA"/>
</dbReference>
<accession>A0A9R0WYA0</accession>
<dbReference type="InterPro" id="IPR001938">
    <property type="entry name" value="Thaumatin"/>
</dbReference>
<proteinExistence type="inferred from homology"/>
<keyword evidence="8" id="KW-1185">Reference proteome</keyword>